<dbReference type="PROSITE" id="PS50110">
    <property type="entry name" value="RESPONSE_REGULATORY"/>
    <property type="match status" value="1"/>
</dbReference>
<dbReference type="Proteomes" id="UP000749471">
    <property type="component" value="Unassembled WGS sequence"/>
</dbReference>
<evidence type="ECO:0000259" key="2">
    <source>
        <dbReference type="PROSITE" id="PS50110"/>
    </source>
</evidence>
<feature type="modified residue" description="4-aspartylphosphate" evidence="1">
    <location>
        <position position="73"/>
    </location>
</feature>
<dbReference type="SMART" id="SM00471">
    <property type="entry name" value="HDc"/>
    <property type="match status" value="1"/>
</dbReference>
<dbReference type="CDD" id="cd00077">
    <property type="entry name" value="HDc"/>
    <property type="match status" value="1"/>
</dbReference>
<proteinExistence type="predicted"/>
<dbReference type="InterPro" id="IPR001789">
    <property type="entry name" value="Sig_transdc_resp-reg_receiver"/>
</dbReference>
<dbReference type="Pfam" id="PF13487">
    <property type="entry name" value="HD_5"/>
    <property type="match status" value="1"/>
</dbReference>
<accession>A0ABS6E347</accession>
<comment type="caution">
    <text evidence="4">The sequence shown here is derived from an EMBL/GenBank/DDBJ whole genome shotgun (WGS) entry which is preliminary data.</text>
</comment>
<dbReference type="PANTHER" id="PTHR45228">
    <property type="entry name" value="CYCLIC DI-GMP PHOSPHODIESTERASE TM_0186-RELATED"/>
    <property type="match status" value="1"/>
</dbReference>
<keyword evidence="5" id="KW-1185">Reference proteome</keyword>
<dbReference type="RefSeq" id="WP_216516056.1">
    <property type="nucleotide sequence ID" value="NZ_JAHLPM010000001.1"/>
</dbReference>
<sequence>MGKDSCEVTYLGNNRSWKILIVDDDNFIHRMIKEINKDFKFEDKPLEFLSAYSSEEALNLLSANKDIALVLLDVFIENEKTGLNLTKYIREVLNNMEIRIVLMTGRGSSQLQEDAIVNYDINGYEIKTELFSKKMYTVIIASLRSYRDIIRINNNRKAMEEVVSSSSSLFETSSVYDFITDALCHLSSIINLCKEKDGCTVNAFAATRYFGDKSFKIISGHGKYLSFVNNRIKDVVLQEDFEKIKEAYRKKDHLFFENSYISYYNSSNGVEGIIFIETDGKIDHVDKALLDVFHRSISAAFENLCLNIEIEETQKEILYILGEVTEARSEETGNHVKRVSKYCKLLAEEYGLSKREVMLLTYASPIHDIGKVAIPDNILLKPGRLTPEEFEIVKTHTTIGYNLLESSHRQILKTAAIVAHEHHERYDGKGYPKGLKGEEIHIYGRITAVADVFDALGSPRVYKKTWVINDILQYFQQEKGKHFDPKLVDILFSNLDKFLEIKQKYSDENTKVIGQASDNISES</sequence>
<dbReference type="InterPro" id="IPR003607">
    <property type="entry name" value="HD/PDEase_dom"/>
</dbReference>
<keyword evidence="1" id="KW-0597">Phosphoprotein</keyword>
<dbReference type="Pfam" id="PF00072">
    <property type="entry name" value="Response_reg"/>
    <property type="match status" value="1"/>
</dbReference>
<evidence type="ECO:0000313" key="5">
    <source>
        <dbReference type="Proteomes" id="UP000749471"/>
    </source>
</evidence>
<gene>
    <name evidence="4" type="ORF">KQI42_01560</name>
</gene>
<dbReference type="Pfam" id="PF11849">
    <property type="entry name" value="DUF3369"/>
    <property type="match status" value="1"/>
</dbReference>
<reference evidence="4 5" key="1">
    <citation type="submission" date="2021-06" db="EMBL/GenBank/DDBJ databases">
        <authorList>
            <person name="Sun Q."/>
            <person name="Li D."/>
        </authorList>
    </citation>
    <scope>NUCLEOTIDE SEQUENCE [LARGE SCALE GENOMIC DNA]</scope>
    <source>
        <strain evidence="4 5">MSJ-40</strain>
    </source>
</reference>
<feature type="domain" description="HD-GYP" evidence="3">
    <location>
        <begin position="310"/>
        <end position="507"/>
    </location>
</feature>
<dbReference type="InterPro" id="IPR037522">
    <property type="entry name" value="HD_GYP_dom"/>
</dbReference>
<name>A0ABS6E347_9FIRM</name>
<evidence type="ECO:0000259" key="3">
    <source>
        <dbReference type="PROSITE" id="PS51832"/>
    </source>
</evidence>
<dbReference type="PROSITE" id="PS51832">
    <property type="entry name" value="HD_GYP"/>
    <property type="match status" value="1"/>
</dbReference>
<organism evidence="4 5">
    <name type="scientific">Tissierella simiarum</name>
    <dbReference type="NCBI Taxonomy" id="2841534"/>
    <lineage>
        <taxon>Bacteria</taxon>
        <taxon>Bacillati</taxon>
        <taxon>Bacillota</taxon>
        <taxon>Tissierellia</taxon>
        <taxon>Tissierellales</taxon>
        <taxon>Tissierellaceae</taxon>
        <taxon>Tissierella</taxon>
    </lineage>
</organism>
<dbReference type="InterPro" id="IPR021800">
    <property type="entry name" value="DUF3369"/>
</dbReference>
<dbReference type="EMBL" id="JAHLPM010000001">
    <property type="protein sequence ID" value="MBU5436673.1"/>
    <property type="molecule type" value="Genomic_DNA"/>
</dbReference>
<dbReference type="InterPro" id="IPR052020">
    <property type="entry name" value="Cyclic_di-GMP/3'3'-cGAMP_PDE"/>
</dbReference>
<protein>
    <submittedName>
        <fullName evidence="4">DUF3369 domain-containing protein</fullName>
    </submittedName>
</protein>
<feature type="domain" description="Response regulatory" evidence="2">
    <location>
        <begin position="18"/>
        <end position="142"/>
    </location>
</feature>
<dbReference type="PANTHER" id="PTHR45228:SF9">
    <property type="entry name" value="3'3'-CGAMP-SPECIFIC PHOSPHODIESTERASE 2"/>
    <property type="match status" value="1"/>
</dbReference>
<dbReference type="CDD" id="cd00156">
    <property type="entry name" value="REC"/>
    <property type="match status" value="1"/>
</dbReference>
<evidence type="ECO:0000313" key="4">
    <source>
        <dbReference type="EMBL" id="MBU5436673.1"/>
    </source>
</evidence>
<evidence type="ECO:0000256" key="1">
    <source>
        <dbReference type="PROSITE-ProRule" id="PRU00169"/>
    </source>
</evidence>
<dbReference type="SMART" id="SM00448">
    <property type="entry name" value="REC"/>
    <property type="match status" value="1"/>
</dbReference>